<gene>
    <name evidence="1" type="ORF">IM532_00090</name>
</gene>
<dbReference type="EMBL" id="JADGIK010000001">
    <property type="protein sequence ID" value="MBF0595870.1"/>
    <property type="molecule type" value="Genomic_DNA"/>
</dbReference>
<evidence type="ECO:0008006" key="3">
    <source>
        <dbReference type="Google" id="ProtNLM"/>
    </source>
</evidence>
<protein>
    <recommendedName>
        <fullName evidence="3">DUF2116 family Zn-ribbon domain-containing protein</fullName>
    </recommendedName>
</protein>
<proteinExistence type="predicted"/>
<dbReference type="RefSeq" id="WP_194181405.1">
    <property type="nucleotide sequence ID" value="NZ_JADGIK010000001.1"/>
</dbReference>
<dbReference type="Proteomes" id="UP000608754">
    <property type="component" value="Unassembled WGS sequence"/>
</dbReference>
<reference evidence="1" key="1">
    <citation type="submission" date="2020-10" db="EMBL/GenBank/DDBJ databases">
        <authorList>
            <person name="Lu T."/>
            <person name="Wang Q."/>
            <person name="Han X."/>
        </authorList>
    </citation>
    <scope>NUCLEOTIDE SEQUENCE</scope>
    <source>
        <strain evidence="1">WQ 117</strain>
    </source>
</reference>
<evidence type="ECO:0000313" key="2">
    <source>
        <dbReference type="Proteomes" id="UP000608754"/>
    </source>
</evidence>
<dbReference type="AlphaFoldDB" id="A0A8J7K9C2"/>
<keyword evidence="2" id="KW-1185">Reference proteome</keyword>
<organism evidence="1 2">
    <name type="scientific">Faecalibacter rhinopitheci</name>
    <dbReference type="NCBI Taxonomy" id="2779678"/>
    <lineage>
        <taxon>Bacteria</taxon>
        <taxon>Pseudomonadati</taxon>
        <taxon>Bacteroidota</taxon>
        <taxon>Flavobacteriia</taxon>
        <taxon>Flavobacteriales</taxon>
        <taxon>Weeksellaceae</taxon>
        <taxon>Faecalibacter</taxon>
    </lineage>
</organism>
<sequence length="113" mass="13396">MKTCIQCGQTLFGRKDKKFCNDFCRNTYNNQLNKENVEVIRITNNRLKKNHKILKNLYDTEKSTVTYTELELLGFDLNLITSYEFNEGVISRKVYDYLLEQKDDKLLSLKQIS</sequence>
<accession>A0A8J7K9C2</accession>
<comment type="caution">
    <text evidence="1">The sequence shown here is derived from an EMBL/GenBank/DDBJ whole genome shotgun (WGS) entry which is preliminary data.</text>
</comment>
<name>A0A8J7K9C2_9FLAO</name>
<evidence type="ECO:0000313" key="1">
    <source>
        <dbReference type="EMBL" id="MBF0595870.1"/>
    </source>
</evidence>